<dbReference type="SUPFAM" id="SSF55797">
    <property type="entry name" value="PR-1-like"/>
    <property type="match status" value="1"/>
</dbReference>
<feature type="domain" description="SCP" evidence="2">
    <location>
        <begin position="88"/>
        <end position="130"/>
    </location>
</feature>
<organism evidence="3 4">
    <name type="scientific">Stieleria varia</name>
    <dbReference type="NCBI Taxonomy" id="2528005"/>
    <lineage>
        <taxon>Bacteria</taxon>
        <taxon>Pseudomonadati</taxon>
        <taxon>Planctomycetota</taxon>
        <taxon>Planctomycetia</taxon>
        <taxon>Pirellulales</taxon>
        <taxon>Pirellulaceae</taxon>
        <taxon>Stieleria</taxon>
    </lineage>
</organism>
<dbReference type="Pfam" id="PF00188">
    <property type="entry name" value="CAP"/>
    <property type="match status" value="1"/>
</dbReference>
<feature type="chain" id="PRO_5023001817" evidence="1">
    <location>
        <begin position="25"/>
        <end position="182"/>
    </location>
</feature>
<gene>
    <name evidence="3" type="ORF">Pla52n_53440</name>
</gene>
<proteinExistence type="predicted"/>
<keyword evidence="4" id="KW-1185">Reference proteome</keyword>
<dbReference type="RefSeq" id="WP_231742379.1">
    <property type="nucleotide sequence ID" value="NZ_CP151726.1"/>
</dbReference>
<dbReference type="EMBL" id="SJPN01000007">
    <property type="protein sequence ID" value="TWT94523.1"/>
    <property type="molecule type" value="Genomic_DNA"/>
</dbReference>
<keyword evidence="1" id="KW-0732">Signal</keyword>
<comment type="caution">
    <text evidence="3">The sequence shown here is derived from an EMBL/GenBank/DDBJ whole genome shotgun (WGS) entry which is preliminary data.</text>
</comment>
<dbReference type="AlphaFoldDB" id="A0A5C6A897"/>
<feature type="signal peptide" evidence="1">
    <location>
        <begin position="1"/>
        <end position="24"/>
    </location>
</feature>
<dbReference type="Gene3D" id="3.40.33.10">
    <property type="entry name" value="CAP"/>
    <property type="match status" value="1"/>
</dbReference>
<dbReference type="Proteomes" id="UP000320176">
    <property type="component" value="Unassembled WGS sequence"/>
</dbReference>
<reference evidence="3 4" key="1">
    <citation type="submission" date="2019-02" db="EMBL/GenBank/DDBJ databases">
        <title>Deep-cultivation of Planctomycetes and their phenomic and genomic characterization uncovers novel biology.</title>
        <authorList>
            <person name="Wiegand S."/>
            <person name="Jogler M."/>
            <person name="Boedeker C."/>
            <person name="Pinto D."/>
            <person name="Vollmers J."/>
            <person name="Rivas-Marin E."/>
            <person name="Kohn T."/>
            <person name="Peeters S.H."/>
            <person name="Heuer A."/>
            <person name="Rast P."/>
            <person name="Oberbeckmann S."/>
            <person name="Bunk B."/>
            <person name="Jeske O."/>
            <person name="Meyerdierks A."/>
            <person name="Storesund J.E."/>
            <person name="Kallscheuer N."/>
            <person name="Luecker S."/>
            <person name="Lage O.M."/>
            <person name="Pohl T."/>
            <person name="Merkel B.J."/>
            <person name="Hornburger P."/>
            <person name="Mueller R.-W."/>
            <person name="Bruemmer F."/>
            <person name="Labrenz M."/>
            <person name="Spormann A.M."/>
            <person name="Op Den Camp H."/>
            <person name="Overmann J."/>
            <person name="Amann R."/>
            <person name="Jetten M.S.M."/>
            <person name="Mascher T."/>
            <person name="Medema M.H."/>
            <person name="Devos D.P."/>
            <person name="Kaster A.-K."/>
            <person name="Ovreas L."/>
            <person name="Rohde M."/>
            <person name="Galperin M.Y."/>
            <person name="Jogler C."/>
        </authorList>
    </citation>
    <scope>NUCLEOTIDE SEQUENCE [LARGE SCALE GENOMIC DNA]</scope>
    <source>
        <strain evidence="3 4">Pla52n</strain>
    </source>
</reference>
<protein>
    <submittedName>
        <fullName evidence="3">Cysteine-rich secretory protein family protein</fullName>
    </submittedName>
</protein>
<accession>A0A5C6A897</accession>
<dbReference type="InterPro" id="IPR014044">
    <property type="entry name" value="CAP_dom"/>
</dbReference>
<evidence type="ECO:0000313" key="3">
    <source>
        <dbReference type="EMBL" id="TWT94523.1"/>
    </source>
</evidence>
<name>A0A5C6A897_9BACT</name>
<dbReference type="InterPro" id="IPR035940">
    <property type="entry name" value="CAP_sf"/>
</dbReference>
<sequence length="182" mass="18994" precursor="true">MRSFALFAAAALVFATTVAENSQAQNAYPVATTSYVCAKCGKVHSRPAPSATMQPGPVVAQTQYVQNAYPSSTQVSAPSGGGTQSVLATLNAQRSRQGLPSLRYDGQLQAVAQQRAQMMASTGTKTHPPGSFAPGRYEGVGWSSSFTPGGVYACYTSDPNMTVAGAAMAYGRDGVYFAVVYR</sequence>
<evidence type="ECO:0000259" key="2">
    <source>
        <dbReference type="Pfam" id="PF00188"/>
    </source>
</evidence>
<evidence type="ECO:0000313" key="4">
    <source>
        <dbReference type="Proteomes" id="UP000320176"/>
    </source>
</evidence>
<evidence type="ECO:0000256" key="1">
    <source>
        <dbReference type="SAM" id="SignalP"/>
    </source>
</evidence>